<keyword evidence="2" id="KW-1185">Reference proteome</keyword>
<organism evidence="1 2">
    <name type="scientific">Euplotes crassus</name>
    <dbReference type="NCBI Taxonomy" id="5936"/>
    <lineage>
        <taxon>Eukaryota</taxon>
        <taxon>Sar</taxon>
        <taxon>Alveolata</taxon>
        <taxon>Ciliophora</taxon>
        <taxon>Intramacronucleata</taxon>
        <taxon>Spirotrichea</taxon>
        <taxon>Hypotrichia</taxon>
        <taxon>Euplotida</taxon>
        <taxon>Euplotidae</taxon>
        <taxon>Moneuplotes</taxon>
    </lineage>
</organism>
<dbReference type="InterPro" id="IPR001611">
    <property type="entry name" value="Leu-rich_rpt"/>
</dbReference>
<name>A0AAD1XKA3_EUPCR</name>
<reference evidence="1" key="1">
    <citation type="submission" date="2023-07" db="EMBL/GenBank/DDBJ databases">
        <authorList>
            <consortium name="AG Swart"/>
            <person name="Singh M."/>
            <person name="Singh A."/>
            <person name="Seah K."/>
            <person name="Emmerich C."/>
        </authorList>
    </citation>
    <scope>NUCLEOTIDE SEQUENCE</scope>
    <source>
        <strain evidence="1">DP1</strain>
    </source>
</reference>
<gene>
    <name evidence="1" type="ORF">ECRASSUSDP1_LOCUS15635</name>
</gene>
<sequence length="1123" mass="130111">MMKTRISKASTEYMNTQKSLRSSRDRIIELSRNEQRFNSPLEVQKNNLFEEVKVGRANFLNKISTGVYSRNLKETPRYAGLKTVKSCQSSPKKFMWDTLTNKKTYNFNPERCLRIKIVGKNKFKGKKLTTKQTKFKNYMSEISSKISGIDKSPRKSFLKPIINRSIIPKKGVNPINFLKKKDDNRLTHLNHKSIFRMANRFRKNSKKFLRFGDNKSIAELISEDTNEYGEASSKLPLHNIRQDMSPQGTRGENHLSYNLDVSSSDSMSDSEDEKAQMNDIFIPQEQILSQGIDMDIIKAIKKKVSNRELKLNNLSIGDDFIVSVSNLLKKDNNLQTIQLSGNKLATKGAMAVMNKISNSLYFLDISGNPAIKKDAYKFLGRYVLKDYRKRITELDLEGNNLGDESLRIVCDGMNGYSSVKCLNLSSNHITDSGCEYIKEMLEYNTSIHTLFLSWNDIKGEGIAQISQSLKVNETIKVVDLSFNPLGNMYTQKYNGILEFSNGLGENSSIVHIDLSFSGLTTEDCEILNEGLKKNNVILGIHMLGNSRGLDAKGFLSSNITPPSASHVYKRINKSLKAGEIDVKDLDLNMSANCWVCEGWSPMTFRFRSDKSNLPHSKFKSTDDVLIHLSIDDFYPDLMKEDPENPGEYQITRMVPSKPIQFYFSVKGVSRYRVDIESKSALVSKYPELKKIQMRGESIPWRLNISPINTQNTVKIDLEYLKSISCRPRPIIYVPKSTQNQGPKPKFQQAKSVFKKFRVDNTLLLEKCFEYDWSCSKIENMIRNDDEKKLIKQFLKENYRLMRECYRYYAGMNPCGILPCIGQNAFNELINSTKILENKTMKLSDIDFEFIVTKSGYTKSEMNPERWLVRYQFMEIFVRIALHKYYKSKLVETPFEAIQELWTKHLIPIFKKFDCHKWRLEHLWNVECDEILVKYKSILQALFDRYSGKYTKPSKPKFMSVEEFIYLINDSGALRYEVGHGSSEIGCQFNLSMMTYIDEINTNKHIQMFYYEFLEAISRIAHKIKIFPNIERYQNRTSVVKPTKKDQTTKNQPLKSLNRSDYFKKLEDMSDDEDSINEAYEAERDTSHIINVEAEPLYVKLEILIKLCEFTILKSRNFYEIYED</sequence>
<dbReference type="EMBL" id="CAMPGE010015675">
    <property type="protein sequence ID" value="CAI2374283.1"/>
    <property type="molecule type" value="Genomic_DNA"/>
</dbReference>
<dbReference type="Proteomes" id="UP001295684">
    <property type="component" value="Unassembled WGS sequence"/>
</dbReference>
<evidence type="ECO:0008006" key="3">
    <source>
        <dbReference type="Google" id="ProtNLM"/>
    </source>
</evidence>
<dbReference type="InterPro" id="IPR052394">
    <property type="entry name" value="LRR-containing"/>
</dbReference>
<proteinExistence type="predicted"/>
<dbReference type="AlphaFoldDB" id="A0AAD1XKA3"/>
<dbReference type="SUPFAM" id="SSF52047">
    <property type="entry name" value="RNI-like"/>
    <property type="match status" value="1"/>
</dbReference>
<evidence type="ECO:0000313" key="1">
    <source>
        <dbReference type="EMBL" id="CAI2374283.1"/>
    </source>
</evidence>
<dbReference type="PANTHER" id="PTHR24114">
    <property type="entry name" value="LEUCINE RICH REPEAT FAMILY PROTEIN"/>
    <property type="match status" value="1"/>
</dbReference>
<evidence type="ECO:0000313" key="2">
    <source>
        <dbReference type="Proteomes" id="UP001295684"/>
    </source>
</evidence>
<accession>A0AAD1XKA3</accession>
<protein>
    <recommendedName>
        <fullName evidence="3">Leucine Rich Repeat family protein</fullName>
    </recommendedName>
</protein>
<comment type="caution">
    <text evidence="1">The sequence shown here is derived from an EMBL/GenBank/DDBJ whole genome shotgun (WGS) entry which is preliminary data.</text>
</comment>
<dbReference type="InterPro" id="IPR032675">
    <property type="entry name" value="LRR_dom_sf"/>
</dbReference>
<dbReference type="SMART" id="SM00368">
    <property type="entry name" value="LRR_RI"/>
    <property type="match status" value="5"/>
</dbReference>
<dbReference type="PANTHER" id="PTHR24114:SF2">
    <property type="entry name" value="F-BOX DOMAIN-CONTAINING PROTEIN-RELATED"/>
    <property type="match status" value="1"/>
</dbReference>
<dbReference type="Pfam" id="PF13516">
    <property type="entry name" value="LRR_6"/>
    <property type="match status" value="4"/>
</dbReference>
<dbReference type="Gene3D" id="3.80.10.10">
    <property type="entry name" value="Ribonuclease Inhibitor"/>
    <property type="match status" value="2"/>
</dbReference>